<sequence length="129" mass="13286">MSRRRTALTAAAVTAVVLTVPAMSGCSAVDRTLDCAGTAVTVARSVDDLRQAVSDAGEDPAQAKQALDRIDKNLAAISEETDDGDIAESVSRLQQAADSVRSDVEAGRTPRTGPVTDAADELTQVCTPG</sequence>
<dbReference type="PATRIC" id="fig|943816.4.peg.717"/>
<proteinExistence type="predicted"/>
<dbReference type="RefSeq" id="WP_069991119.1">
    <property type="nucleotide sequence ID" value="NZ_LJGV01000022.1"/>
</dbReference>
<comment type="caution">
    <text evidence="3">The sequence shown here is derived from an EMBL/GenBank/DDBJ whole genome shotgun (WGS) entry which is preliminary data.</text>
</comment>
<reference evidence="3 4" key="1">
    <citation type="journal article" date="2016" name="Front. Microbiol.">
        <title>Comparative Genomics Analysis of Streptomyces Species Reveals Their Adaptation to the Marine Environment and Their Diversity at the Genomic Level.</title>
        <authorList>
            <person name="Tian X."/>
            <person name="Zhang Z."/>
            <person name="Yang T."/>
            <person name="Chen M."/>
            <person name="Li J."/>
            <person name="Chen F."/>
            <person name="Yang J."/>
            <person name="Li W."/>
            <person name="Zhang B."/>
            <person name="Zhang Z."/>
            <person name="Wu J."/>
            <person name="Zhang C."/>
            <person name="Long L."/>
            <person name="Xiao J."/>
        </authorList>
    </citation>
    <scope>NUCLEOTIDE SEQUENCE [LARGE SCALE GENOMIC DNA]</scope>
    <source>
        <strain evidence="3 4">SCSIO M10379</strain>
    </source>
</reference>
<feature type="chain" id="PRO_5039177739" description="Secreted protein" evidence="2">
    <location>
        <begin position="25"/>
        <end position="129"/>
    </location>
</feature>
<feature type="signal peptide" evidence="2">
    <location>
        <begin position="1"/>
        <end position="24"/>
    </location>
</feature>
<dbReference type="AlphaFoldDB" id="A0A1E7K109"/>
<evidence type="ECO:0000313" key="4">
    <source>
        <dbReference type="Proteomes" id="UP000175829"/>
    </source>
</evidence>
<accession>A0A1E7K109</accession>
<dbReference type="EMBL" id="LJGV01000022">
    <property type="protein sequence ID" value="OEU97614.1"/>
    <property type="molecule type" value="Genomic_DNA"/>
</dbReference>
<name>A0A1E7K109_9ACTN</name>
<gene>
    <name evidence="3" type="ORF">AN217_06740</name>
</gene>
<evidence type="ECO:0008006" key="5">
    <source>
        <dbReference type="Google" id="ProtNLM"/>
    </source>
</evidence>
<dbReference type="Proteomes" id="UP000175829">
    <property type="component" value="Unassembled WGS sequence"/>
</dbReference>
<evidence type="ECO:0000313" key="3">
    <source>
        <dbReference type="EMBL" id="OEU97614.1"/>
    </source>
</evidence>
<protein>
    <recommendedName>
        <fullName evidence="5">Secreted protein</fullName>
    </recommendedName>
</protein>
<feature type="region of interest" description="Disordered" evidence="1">
    <location>
        <begin position="97"/>
        <end position="116"/>
    </location>
</feature>
<dbReference type="PROSITE" id="PS51257">
    <property type="entry name" value="PROKAR_LIPOPROTEIN"/>
    <property type="match status" value="1"/>
</dbReference>
<evidence type="ECO:0000256" key="1">
    <source>
        <dbReference type="SAM" id="MobiDB-lite"/>
    </source>
</evidence>
<evidence type="ECO:0000256" key="2">
    <source>
        <dbReference type="SAM" id="SignalP"/>
    </source>
</evidence>
<keyword evidence="2" id="KW-0732">Signal</keyword>
<organism evidence="3 4">
    <name type="scientific">Streptomyces qinglanensis</name>
    <dbReference type="NCBI Taxonomy" id="943816"/>
    <lineage>
        <taxon>Bacteria</taxon>
        <taxon>Bacillati</taxon>
        <taxon>Actinomycetota</taxon>
        <taxon>Actinomycetes</taxon>
        <taxon>Kitasatosporales</taxon>
        <taxon>Streptomycetaceae</taxon>
        <taxon>Streptomyces</taxon>
    </lineage>
</organism>